<evidence type="ECO:0000256" key="6">
    <source>
        <dbReference type="ARBA" id="ARBA00023242"/>
    </source>
</evidence>
<protein>
    <recommendedName>
        <fullName evidence="3 8">Mediator of RNA polymerase II transcription subunit 18</fullName>
    </recommendedName>
    <alternativeName>
        <fullName evidence="7 8">Mediator complex subunit 18</fullName>
    </alternativeName>
</protein>
<keyword evidence="10" id="KW-1185">Reference proteome</keyword>
<evidence type="ECO:0000256" key="7">
    <source>
        <dbReference type="ARBA" id="ARBA00032012"/>
    </source>
</evidence>
<dbReference type="Pfam" id="PF09637">
    <property type="entry name" value="Med18"/>
    <property type="match status" value="1"/>
</dbReference>
<comment type="similarity">
    <text evidence="2 8">Belongs to the Mediator complex subunit 18 family.</text>
</comment>
<keyword evidence="6 8" id="KW-0539">Nucleus</keyword>
<evidence type="ECO:0000313" key="9">
    <source>
        <dbReference type="EMBL" id="KAJ1963841.1"/>
    </source>
</evidence>
<keyword evidence="8" id="KW-0010">Activator</keyword>
<evidence type="ECO:0000256" key="8">
    <source>
        <dbReference type="RuleBase" id="RU364150"/>
    </source>
</evidence>
<proteinExistence type="inferred from homology"/>
<dbReference type="OrthoDB" id="5348092at2759"/>
<evidence type="ECO:0000256" key="1">
    <source>
        <dbReference type="ARBA" id="ARBA00004123"/>
    </source>
</evidence>
<dbReference type="EMBL" id="JANBPY010000770">
    <property type="protein sequence ID" value="KAJ1963841.1"/>
    <property type="molecule type" value="Genomic_DNA"/>
</dbReference>
<dbReference type="GO" id="GO:0016592">
    <property type="term" value="C:mediator complex"/>
    <property type="evidence" value="ECO:0007669"/>
    <property type="project" value="InterPro"/>
</dbReference>
<evidence type="ECO:0000313" key="10">
    <source>
        <dbReference type="Proteomes" id="UP001150925"/>
    </source>
</evidence>
<organism evidence="9 10">
    <name type="scientific">Dispira parvispora</name>
    <dbReference type="NCBI Taxonomy" id="1520584"/>
    <lineage>
        <taxon>Eukaryota</taxon>
        <taxon>Fungi</taxon>
        <taxon>Fungi incertae sedis</taxon>
        <taxon>Zoopagomycota</taxon>
        <taxon>Kickxellomycotina</taxon>
        <taxon>Dimargaritomycetes</taxon>
        <taxon>Dimargaritales</taxon>
        <taxon>Dimargaritaceae</taxon>
        <taxon>Dispira</taxon>
    </lineage>
</organism>
<evidence type="ECO:0000256" key="5">
    <source>
        <dbReference type="ARBA" id="ARBA00023163"/>
    </source>
</evidence>
<comment type="function">
    <text evidence="8">Component of the Mediator complex, a coactivator involved in the regulated transcription of nearly all RNA polymerase II-dependent genes. Mediator functions as a bridge to convey information from gene-specific regulatory proteins to the basal RNA polymerase II transcription machinery. Mediator is recruited to promoters by direct interactions with regulatory proteins and serves as a scaffold for the assembly of a functional preinitiation complex with RNA polymerase II and the general transcription factors.</text>
</comment>
<gene>
    <name evidence="8" type="primary">MED18</name>
    <name evidence="9" type="ORF">IWQ62_003096</name>
</gene>
<sequence>MALATLYGCSLYGLVSDHQKPLLLDRLAGLCGGRELCQPLLRHTLGYIPAVETPLGPARNNDVVLRLQSDIDPQTSDPNRLDNREWVLCQLGHPDPHMSTVVDTRPELHASLGGGDVLKFMTLLGYRYTFEFAQEGHIFIYQDRIRIQVTRVYELLQQHDLLTRQPKLPDGAWLVEVAIHGVPRDQVTRVPEELMHFKALLEGVVKLENVDYLYLQNQIRYQT</sequence>
<evidence type="ECO:0000256" key="2">
    <source>
        <dbReference type="ARBA" id="ARBA00009814"/>
    </source>
</evidence>
<keyword evidence="4 8" id="KW-0805">Transcription regulation</keyword>
<comment type="caution">
    <text evidence="9">The sequence shown here is derived from an EMBL/GenBank/DDBJ whole genome shotgun (WGS) entry which is preliminary data.</text>
</comment>
<evidence type="ECO:0000256" key="4">
    <source>
        <dbReference type="ARBA" id="ARBA00023015"/>
    </source>
</evidence>
<name>A0A9W8E379_9FUNG</name>
<dbReference type="GO" id="GO:0003712">
    <property type="term" value="F:transcription coregulator activity"/>
    <property type="evidence" value="ECO:0007669"/>
    <property type="project" value="InterPro"/>
</dbReference>
<comment type="subcellular location">
    <subcellularLocation>
        <location evidence="1 8">Nucleus</location>
    </subcellularLocation>
</comment>
<accession>A0A9W8E379</accession>
<dbReference type="InterPro" id="IPR019095">
    <property type="entry name" value="Mediator_Med18"/>
</dbReference>
<dbReference type="AlphaFoldDB" id="A0A9W8E379"/>
<dbReference type="PANTHER" id="PTHR13321:SF2">
    <property type="entry name" value="MEDIATOR OF RNA POLYMERASE II TRANSCRIPTION SUBUNIT 18"/>
    <property type="match status" value="1"/>
</dbReference>
<reference evidence="9" key="1">
    <citation type="submission" date="2022-07" db="EMBL/GenBank/DDBJ databases">
        <title>Phylogenomic reconstructions and comparative analyses of Kickxellomycotina fungi.</title>
        <authorList>
            <person name="Reynolds N.K."/>
            <person name="Stajich J.E."/>
            <person name="Barry K."/>
            <person name="Grigoriev I.V."/>
            <person name="Crous P."/>
            <person name="Smith M.E."/>
        </authorList>
    </citation>
    <scope>NUCLEOTIDE SEQUENCE</scope>
    <source>
        <strain evidence="9">RSA 1196</strain>
    </source>
</reference>
<dbReference type="GO" id="GO:0070847">
    <property type="term" value="C:core mediator complex"/>
    <property type="evidence" value="ECO:0007669"/>
    <property type="project" value="TreeGrafter"/>
</dbReference>
<dbReference type="GO" id="GO:0006369">
    <property type="term" value="P:termination of RNA polymerase II transcription"/>
    <property type="evidence" value="ECO:0007669"/>
    <property type="project" value="TreeGrafter"/>
</dbReference>
<dbReference type="Gene3D" id="2.40.320.10">
    <property type="entry name" value="Hypothetical Protein Pfu-838710-001"/>
    <property type="match status" value="1"/>
</dbReference>
<dbReference type="GO" id="GO:0006357">
    <property type="term" value="P:regulation of transcription by RNA polymerase II"/>
    <property type="evidence" value="ECO:0007669"/>
    <property type="project" value="InterPro"/>
</dbReference>
<dbReference type="Proteomes" id="UP001150925">
    <property type="component" value="Unassembled WGS sequence"/>
</dbReference>
<keyword evidence="5 8" id="KW-0804">Transcription</keyword>
<comment type="subunit">
    <text evidence="8">Component of the Mediator complex.</text>
</comment>
<evidence type="ECO:0000256" key="3">
    <source>
        <dbReference type="ARBA" id="ARBA00019612"/>
    </source>
</evidence>
<dbReference type="PANTHER" id="PTHR13321">
    <property type="entry name" value="MEDIATOR OF RNA POLYMERASE II TRANSCRIPTION, SUBUNIT 18"/>
    <property type="match status" value="1"/>
</dbReference>